<feature type="domain" description="Rab-GAP TBC" evidence="2">
    <location>
        <begin position="397"/>
        <end position="599"/>
    </location>
</feature>
<evidence type="ECO:0000256" key="1">
    <source>
        <dbReference type="SAM" id="MobiDB-lite"/>
    </source>
</evidence>
<feature type="compositionally biased region" description="Basic and acidic residues" evidence="1">
    <location>
        <begin position="253"/>
        <end position="269"/>
    </location>
</feature>
<evidence type="ECO:0000313" key="4">
    <source>
        <dbReference type="Proteomes" id="UP000051574"/>
    </source>
</evidence>
<dbReference type="Gene3D" id="1.10.10.750">
    <property type="entry name" value="Ypt/Rab-GAP domain of gyp1p, domain 1"/>
    <property type="match status" value="1"/>
</dbReference>
<name>A0A0T6AX61_9SCAR</name>
<accession>A0A0T6AX61</accession>
<dbReference type="GO" id="GO:0031267">
    <property type="term" value="F:small GTPase binding"/>
    <property type="evidence" value="ECO:0007669"/>
    <property type="project" value="TreeGrafter"/>
</dbReference>
<dbReference type="SUPFAM" id="SSF47923">
    <property type="entry name" value="Ypt/Rab-GAP domain of gyp1p"/>
    <property type="match status" value="2"/>
</dbReference>
<feature type="non-terminal residue" evidence="3">
    <location>
        <position position="609"/>
    </location>
</feature>
<dbReference type="Proteomes" id="UP000051574">
    <property type="component" value="Unassembled WGS sequence"/>
</dbReference>
<keyword evidence="4" id="KW-1185">Reference proteome</keyword>
<dbReference type="GO" id="GO:0005096">
    <property type="term" value="F:GTPase activator activity"/>
    <property type="evidence" value="ECO:0007669"/>
    <property type="project" value="TreeGrafter"/>
</dbReference>
<dbReference type="PANTHER" id="PTHR47219:SF15">
    <property type="entry name" value="TBC1 DOMAIN FAMILY MEMBER 12 ISOFORM X1"/>
    <property type="match status" value="1"/>
</dbReference>
<protein>
    <submittedName>
        <fullName evidence="3">GTPase activator protein</fullName>
    </submittedName>
</protein>
<dbReference type="OrthoDB" id="294251at2759"/>
<feature type="region of interest" description="Disordered" evidence="1">
    <location>
        <begin position="249"/>
        <end position="271"/>
    </location>
</feature>
<organism evidence="3 4">
    <name type="scientific">Oryctes borbonicus</name>
    <dbReference type="NCBI Taxonomy" id="1629725"/>
    <lineage>
        <taxon>Eukaryota</taxon>
        <taxon>Metazoa</taxon>
        <taxon>Ecdysozoa</taxon>
        <taxon>Arthropoda</taxon>
        <taxon>Hexapoda</taxon>
        <taxon>Insecta</taxon>
        <taxon>Pterygota</taxon>
        <taxon>Neoptera</taxon>
        <taxon>Endopterygota</taxon>
        <taxon>Coleoptera</taxon>
        <taxon>Polyphaga</taxon>
        <taxon>Scarabaeiformia</taxon>
        <taxon>Scarabaeidae</taxon>
        <taxon>Dynastinae</taxon>
        <taxon>Oryctes</taxon>
    </lineage>
</organism>
<dbReference type="FunFam" id="1.10.8.270:FF:000008">
    <property type="entry name" value="Putative TBC1 domain family member 14"/>
    <property type="match status" value="1"/>
</dbReference>
<dbReference type="PROSITE" id="PS50086">
    <property type="entry name" value="TBC_RABGAP"/>
    <property type="match status" value="1"/>
</dbReference>
<gene>
    <name evidence="3" type="ORF">AMK59_8109</name>
</gene>
<dbReference type="InterPro" id="IPR035969">
    <property type="entry name" value="Rab-GAP_TBC_sf"/>
</dbReference>
<dbReference type="Pfam" id="PF00566">
    <property type="entry name" value="RabGAP-TBC"/>
    <property type="match status" value="1"/>
</dbReference>
<evidence type="ECO:0000259" key="2">
    <source>
        <dbReference type="PROSITE" id="PS50086"/>
    </source>
</evidence>
<dbReference type="AlphaFoldDB" id="A0A0T6AX61"/>
<dbReference type="PANTHER" id="PTHR47219">
    <property type="entry name" value="RAB GTPASE-ACTIVATING PROTEIN 1-LIKE"/>
    <property type="match status" value="1"/>
</dbReference>
<dbReference type="Gene3D" id="1.10.472.80">
    <property type="entry name" value="Ypt/Rab-GAP domain of gyp1p, domain 3"/>
    <property type="match status" value="1"/>
</dbReference>
<reference evidence="3 4" key="1">
    <citation type="submission" date="2015-09" db="EMBL/GenBank/DDBJ databases">
        <title>Draft genome of the scarab beetle Oryctes borbonicus.</title>
        <authorList>
            <person name="Meyer J.M."/>
            <person name="Markov G.V."/>
            <person name="Baskaran P."/>
            <person name="Herrmann M."/>
            <person name="Sommer R.J."/>
            <person name="Roedelsperger C."/>
        </authorList>
    </citation>
    <scope>NUCLEOTIDE SEQUENCE [LARGE SCALE GENOMIC DNA]</scope>
    <source>
        <strain evidence="3">OB123</strain>
        <tissue evidence="3">Whole animal</tissue>
    </source>
</reference>
<dbReference type="InterPro" id="IPR000195">
    <property type="entry name" value="Rab-GAP-TBC_dom"/>
</dbReference>
<dbReference type="Gene3D" id="1.10.8.270">
    <property type="entry name" value="putative rabgap domain of human tbc1 domain family member 14 like domains"/>
    <property type="match status" value="1"/>
</dbReference>
<dbReference type="InterPro" id="IPR050302">
    <property type="entry name" value="Rab_GAP_TBC_domain"/>
</dbReference>
<comment type="caution">
    <text evidence="3">The sequence shown here is derived from an EMBL/GenBank/DDBJ whole genome shotgun (WGS) entry which is preliminary data.</text>
</comment>
<proteinExistence type="predicted"/>
<sequence length="609" mass="69129">MKTYDSDNEYNSNINSRNGLQEVTDLLTSKRGQTLIKCNPDLAQSFDVIKSIPMSQNGHFFKQVLLKSTVTQDSRSQSLPSSLNEKNNVNGTVDSIDCDIHTKLLPENENAAVIQDFWFNTWPERYEKPKQNDLQVPASQVTDITLNTSLSNTSILDKSNKVNNRKITLNEALQNISLAYSPITKQLHLVQREVIEEKENICNQSEQLKKPECSAEDCNNVRKSKHRRTEASSFSSTVSSLSDISASGSLLGADDRSSGSSDDKNDEKKKHGSFFNRSMFSWKLFNKSKQESAIHNSPQHQHVIASSSALIENLRPSNLPAKAIEEDQRHKEEYKAILLAAKKKEAQNNVVKQKQQKMQLQVEEQQAYATKYFLQTVLPNWDSTRSTKKTINLWWLGLPSSVRGKIWRLAIGNELNVTQQLYEICLSRAQNRLNSPAPSHSENEIDQESSMDVIQLDIARTFPTLCIFQEGGPYSDVLHSLLAAYVCYRPDVGYVQGMSYIAAVLILNMEQLDAFICFANLLNKPLHIAAFTLNQLQMQAYYQAFNEVFNHNLPKLYLHFCKSGLTPDLYLLDWIYTVYAKAMPLDVACRVWDVFLRDGDEFIFRAALG</sequence>
<evidence type="ECO:0000313" key="3">
    <source>
        <dbReference type="EMBL" id="KRT79753.1"/>
    </source>
</evidence>
<dbReference type="SMART" id="SM00164">
    <property type="entry name" value="TBC"/>
    <property type="match status" value="1"/>
</dbReference>
<dbReference type="EMBL" id="LJIG01022593">
    <property type="protein sequence ID" value="KRT79753.1"/>
    <property type="molecule type" value="Genomic_DNA"/>
</dbReference>